<dbReference type="InParanoid" id="A0A1X7TPU0"/>
<feature type="domain" description="Myb-like" evidence="7">
    <location>
        <begin position="172"/>
        <end position="225"/>
    </location>
</feature>
<dbReference type="eggNOG" id="KOG2656">
    <property type="taxonomic scope" value="Eukaryota"/>
</dbReference>
<dbReference type="OrthoDB" id="19740at2759"/>
<dbReference type="Gene3D" id="1.10.10.60">
    <property type="entry name" value="Homeodomain-like"/>
    <property type="match status" value="1"/>
</dbReference>
<sequence length="278" mass="32841">MRSRASRVLIQEKARNCSEAKQALFKSFEAMADQDIKEILDIDVKEPPKTPQLTKEAIIGSVKKTKKSTDVGLRRPSGMNREVYALLYSDHSTSLIPTDSGSGYRHPKARLGRKHVRPWKWMPFTNSAREDELVLYHWRRTTEEGKDYPFVQFNKKLPIPTYTDEEYTSVLQETGWSKLETDHLFELCRQFDLRFVIIQDRFDTEKFQKRSVEDLKARYYSVYNRLLKLRDPSVEDSQLISYDAPHETKRKAQLERLFNRTKEQVSHYSLYRVPIELL</sequence>
<dbReference type="InterPro" id="IPR032563">
    <property type="entry name" value="DAMP1_SANT-like"/>
</dbReference>
<dbReference type="EnsemblMetazoa" id="Aqu2.1.16773_001">
    <property type="protein sequence ID" value="Aqu2.1.16773_001"/>
    <property type="gene ID" value="Aqu2.1.16773"/>
</dbReference>
<evidence type="ECO:0000256" key="2">
    <source>
        <dbReference type="ARBA" id="ARBA00022853"/>
    </source>
</evidence>
<keyword evidence="5" id="KW-0539">Nucleus</keyword>
<dbReference type="GO" id="GO:0006281">
    <property type="term" value="P:DNA repair"/>
    <property type="evidence" value="ECO:0007669"/>
    <property type="project" value="InterPro"/>
</dbReference>
<dbReference type="STRING" id="400682.A0A1X7TPU0"/>
<dbReference type="AlphaFoldDB" id="A0A1X7TPU0"/>
<dbReference type="PANTHER" id="PTHR12855:SF10">
    <property type="entry name" value="DNA METHYLTRANSFERASE 1-ASSOCIATED PROTEIN 1"/>
    <property type="match status" value="1"/>
</dbReference>
<organism evidence="8">
    <name type="scientific">Amphimedon queenslandica</name>
    <name type="common">Sponge</name>
    <dbReference type="NCBI Taxonomy" id="400682"/>
    <lineage>
        <taxon>Eukaryota</taxon>
        <taxon>Metazoa</taxon>
        <taxon>Porifera</taxon>
        <taxon>Demospongiae</taxon>
        <taxon>Heteroscleromorpha</taxon>
        <taxon>Haplosclerida</taxon>
        <taxon>Niphatidae</taxon>
        <taxon>Amphimedon</taxon>
    </lineage>
</organism>
<proteinExistence type="predicted"/>
<dbReference type="PANTHER" id="PTHR12855">
    <property type="entry name" value="DNA METHYLTRANSFERASE 1-ASSOCIATED PROTEIN 1 FAMILY MEMBER"/>
    <property type="match status" value="1"/>
</dbReference>
<dbReference type="GO" id="GO:0035267">
    <property type="term" value="C:NuA4 histone acetyltransferase complex"/>
    <property type="evidence" value="ECO:0007669"/>
    <property type="project" value="InterPro"/>
</dbReference>
<keyword evidence="4" id="KW-0804">Transcription</keyword>
<dbReference type="Pfam" id="PF16282">
    <property type="entry name" value="SANT_DAMP1_like"/>
    <property type="match status" value="1"/>
</dbReference>
<evidence type="ECO:0000256" key="3">
    <source>
        <dbReference type="ARBA" id="ARBA00023015"/>
    </source>
</evidence>
<evidence type="ECO:0000313" key="8">
    <source>
        <dbReference type="EnsemblMetazoa" id="Aqu2.1.16773_001"/>
    </source>
</evidence>
<comment type="subcellular location">
    <subcellularLocation>
        <location evidence="1">Nucleus</location>
    </subcellularLocation>
</comment>
<protein>
    <recommendedName>
        <fullName evidence="6">DNA methyltransferase 1-associated protein 1</fullName>
    </recommendedName>
</protein>
<dbReference type="InterPro" id="IPR001005">
    <property type="entry name" value="SANT/Myb"/>
</dbReference>
<dbReference type="InterPro" id="IPR027109">
    <property type="entry name" value="Swc4/Dmap1"/>
</dbReference>
<reference evidence="8" key="1">
    <citation type="submission" date="2017-05" db="UniProtKB">
        <authorList>
            <consortium name="EnsemblMetazoa"/>
        </authorList>
    </citation>
    <scope>IDENTIFICATION</scope>
</reference>
<dbReference type="GO" id="GO:0003714">
    <property type="term" value="F:transcription corepressor activity"/>
    <property type="evidence" value="ECO:0007669"/>
    <property type="project" value="TreeGrafter"/>
</dbReference>
<dbReference type="GO" id="GO:0000812">
    <property type="term" value="C:Swr1 complex"/>
    <property type="evidence" value="ECO:0007669"/>
    <property type="project" value="TreeGrafter"/>
</dbReference>
<keyword evidence="3" id="KW-0805">Transcription regulation</keyword>
<evidence type="ECO:0000256" key="5">
    <source>
        <dbReference type="ARBA" id="ARBA00023242"/>
    </source>
</evidence>
<dbReference type="FunFam" id="1.10.10.60:FF:000087">
    <property type="entry name" value="DNA methyltransferase 1-associated protein 1"/>
    <property type="match status" value="1"/>
</dbReference>
<accession>A0A1X7TPU0</accession>
<dbReference type="GO" id="GO:0000122">
    <property type="term" value="P:negative regulation of transcription by RNA polymerase II"/>
    <property type="evidence" value="ECO:0007669"/>
    <property type="project" value="TreeGrafter"/>
</dbReference>
<dbReference type="GO" id="GO:0006338">
    <property type="term" value="P:chromatin remodeling"/>
    <property type="evidence" value="ECO:0007669"/>
    <property type="project" value="InterPro"/>
</dbReference>
<evidence type="ECO:0000256" key="1">
    <source>
        <dbReference type="ARBA" id="ARBA00004123"/>
    </source>
</evidence>
<evidence type="ECO:0000256" key="4">
    <source>
        <dbReference type="ARBA" id="ARBA00023163"/>
    </source>
</evidence>
<evidence type="ECO:0000259" key="7">
    <source>
        <dbReference type="SMART" id="SM00717"/>
    </source>
</evidence>
<name>A0A1X7TPU0_AMPQE</name>
<dbReference type="SMART" id="SM00717">
    <property type="entry name" value="SANT"/>
    <property type="match status" value="1"/>
</dbReference>
<evidence type="ECO:0000256" key="6">
    <source>
        <dbReference type="ARBA" id="ARBA00067416"/>
    </source>
</evidence>
<keyword evidence="2" id="KW-0156">Chromatin regulator</keyword>